<feature type="transmembrane region" description="Helical" evidence="2">
    <location>
        <begin position="279"/>
        <end position="297"/>
    </location>
</feature>
<feature type="transmembrane region" description="Helical" evidence="2">
    <location>
        <begin position="87"/>
        <end position="109"/>
    </location>
</feature>
<protein>
    <submittedName>
        <fullName evidence="3">Uncharacterized protein</fullName>
    </submittedName>
</protein>
<sequence length="387" mass="39678">MTIRSDAPAILSPGLAGVMIAGTVASLLHWFAFAAPHSGVAGYQVPAFLSWIASFGFLGTEFMFLAAGVALAALAEAAPGRMAFARSVTAAAGPAIVIALGLSVVGAMLIGLGGHAPDGAFAIAFPRTIMAPLTAAILGTAIVVAIGHGEDFARRLLDIGSLWLIVAMADQMLGFSSFVGRLVAAEHAPALISGLLMYRLSRRRADRSEQMLLIFAAIATTACSIVRAHEIGDLYGIAPRADVVLILTPGLLLFAFAAIDQRHGAVAPLMAGRLMRGLAIGWLMSGGIGLALVSGLARAAPAGLGIAAAVFLLTGLGVAIDHLTRRPLRADRTARDEKALEAARVAAEAEEILRGRIAAIAALPDASADQARTKTTDSTNTASARPA</sequence>
<reference evidence="3 4" key="1">
    <citation type="submission" date="2016-07" db="EMBL/GenBank/DDBJ databases">
        <title>Draft Genome Sequence of Methylobrevis pamukkalensis PK2.</title>
        <authorList>
            <person name="Vasilenko O.V."/>
            <person name="Doronina N.V."/>
            <person name="Shmareva M.N."/>
            <person name="Tarlachkov S.V."/>
            <person name="Mustakhimov I."/>
            <person name="Trotsenko Y.A."/>
        </authorList>
    </citation>
    <scope>NUCLEOTIDE SEQUENCE [LARGE SCALE GENOMIC DNA]</scope>
    <source>
        <strain evidence="3 4">PK2</strain>
    </source>
</reference>
<keyword evidence="4" id="KW-1185">Reference proteome</keyword>
<evidence type="ECO:0000256" key="2">
    <source>
        <dbReference type="SAM" id="Phobius"/>
    </source>
</evidence>
<comment type="caution">
    <text evidence="3">The sequence shown here is derived from an EMBL/GenBank/DDBJ whole genome shotgun (WGS) entry which is preliminary data.</text>
</comment>
<evidence type="ECO:0000313" key="4">
    <source>
        <dbReference type="Proteomes" id="UP000094622"/>
    </source>
</evidence>
<dbReference type="EMBL" id="MCRJ01000108">
    <property type="protein sequence ID" value="ODN69132.1"/>
    <property type="molecule type" value="Genomic_DNA"/>
</dbReference>
<gene>
    <name evidence="3" type="ORF">A6302_03573</name>
</gene>
<proteinExistence type="predicted"/>
<evidence type="ECO:0000256" key="1">
    <source>
        <dbReference type="SAM" id="MobiDB-lite"/>
    </source>
</evidence>
<accession>A0A1E3GYL2</accession>
<feature type="transmembrane region" description="Helical" evidence="2">
    <location>
        <begin position="129"/>
        <end position="149"/>
    </location>
</feature>
<feature type="transmembrane region" description="Helical" evidence="2">
    <location>
        <begin position="212"/>
        <end position="229"/>
    </location>
</feature>
<feature type="transmembrane region" description="Helical" evidence="2">
    <location>
        <begin position="303"/>
        <end position="323"/>
    </location>
</feature>
<feature type="transmembrane region" description="Helical" evidence="2">
    <location>
        <begin position="7"/>
        <end position="31"/>
    </location>
</feature>
<feature type="transmembrane region" description="Helical" evidence="2">
    <location>
        <begin position="51"/>
        <end position="75"/>
    </location>
</feature>
<name>A0A1E3GYL2_9HYPH</name>
<dbReference type="RefSeq" id="WP_141703852.1">
    <property type="nucleotide sequence ID" value="NZ_MCRJ01000108.1"/>
</dbReference>
<dbReference type="Proteomes" id="UP000094622">
    <property type="component" value="Unassembled WGS sequence"/>
</dbReference>
<dbReference type="AlphaFoldDB" id="A0A1E3GYL2"/>
<dbReference type="OrthoDB" id="9934819at2"/>
<feature type="region of interest" description="Disordered" evidence="1">
    <location>
        <begin position="366"/>
        <end position="387"/>
    </location>
</feature>
<feature type="transmembrane region" description="Helical" evidence="2">
    <location>
        <begin position="241"/>
        <end position="259"/>
    </location>
</feature>
<keyword evidence="2" id="KW-1133">Transmembrane helix</keyword>
<feature type="compositionally biased region" description="Polar residues" evidence="1">
    <location>
        <begin position="376"/>
        <end position="387"/>
    </location>
</feature>
<keyword evidence="2" id="KW-0472">Membrane</keyword>
<organism evidence="3 4">
    <name type="scientific">Methylobrevis pamukkalensis</name>
    <dbReference type="NCBI Taxonomy" id="1439726"/>
    <lineage>
        <taxon>Bacteria</taxon>
        <taxon>Pseudomonadati</taxon>
        <taxon>Pseudomonadota</taxon>
        <taxon>Alphaproteobacteria</taxon>
        <taxon>Hyphomicrobiales</taxon>
        <taxon>Pleomorphomonadaceae</taxon>
        <taxon>Methylobrevis</taxon>
    </lineage>
</organism>
<keyword evidence="2" id="KW-0812">Transmembrane</keyword>
<evidence type="ECO:0000313" key="3">
    <source>
        <dbReference type="EMBL" id="ODN69132.1"/>
    </source>
</evidence>